<proteinExistence type="predicted"/>
<keyword evidence="2" id="KW-1185">Reference proteome</keyword>
<sequence>MSCGSEYGEGQSQSSLSSGLLLSASSVLRVGGRLGVRRILHADVSCLEFFLTSTYAQVATTIAGKALTAKNLTPMALRVFEAYLSKELNDSIATSPNSLNATI</sequence>
<comment type="caution">
    <text evidence="1">The sequence shown here is derived from an EMBL/GenBank/DDBJ whole genome shotgun (WGS) entry which is preliminary data.</text>
</comment>
<reference evidence="1 2" key="1">
    <citation type="submission" date="2014-02" db="EMBL/GenBank/DDBJ databases">
        <title>The genome sequence of Colletotrichum simmondsii CBS122122.</title>
        <authorList>
            <person name="Baroncelli R."/>
            <person name="Thon M.R."/>
        </authorList>
    </citation>
    <scope>NUCLEOTIDE SEQUENCE [LARGE SCALE GENOMIC DNA]</scope>
    <source>
        <strain evidence="1 2">CBS122122</strain>
    </source>
</reference>
<organism evidence="1 2">
    <name type="scientific">Colletotrichum simmondsii</name>
    <dbReference type="NCBI Taxonomy" id="703756"/>
    <lineage>
        <taxon>Eukaryota</taxon>
        <taxon>Fungi</taxon>
        <taxon>Dikarya</taxon>
        <taxon>Ascomycota</taxon>
        <taxon>Pezizomycotina</taxon>
        <taxon>Sordariomycetes</taxon>
        <taxon>Hypocreomycetidae</taxon>
        <taxon>Glomerellales</taxon>
        <taxon>Glomerellaceae</taxon>
        <taxon>Colletotrichum</taxon>
        <taxon>Colletotrichum acutatum species complex</taxon>
    </lineage>
</organism>
<accession>A0A135S7H7</accession>
<evidence type="ECO:0000313" key="1">
    <source>
        <dbReference type="EMBL" id="KXH31875.1"/>
    </source>
</evidence>
<protein>
    <submittedName>
        <fullName evidence="1">Uncharacterized protein</fullName>
    </submittedName>
</protein>
<dbReference type="AlphaFoldDB" id="A0A135S7H7"/>
<evidence type="ECO:0000313" key="2">
    <source>
        <dbReference type="Proteomes" id="UP000070328"/>
    </source>
</evidence>
<gene>
    <name evidence="1" type="ORF">CSIM01_02427</name>
</gene>
<dbReference type="Proteomes" id="UP000070328">
    <property type="component" value="Unassembled WGS sequence"/>
</dbReference>
<name>A0A135S7H7_9PEZI</name>
<dbReference type="EMBL" id="JFBX01000654">
    <property type="protein sequence ID" value="KXH31875.1"/>
    <property type="molecule type" value="Genomic_DNA"/>
</dbReference>